<evidence type="ECO:0000313" key="9">
    <source>
        <dbReference type="EMBL" id="RYM32918.1"/>
    </source>
</evidence>
<dbReference type="RefSeq" id="WP_130094255.1">
    <property type="nucleotide sequence ID" value="NZ_SETE01000005.1"/>
</dbReference>
<dbReference type="GO" id="GO:0008270">
    <property type="term" value="F:zinc ion binding"/>
    <property type="evidence" value="ECO:0007669"/>
    <property type="project" value="UniProtKB-UniRule"/>
</dbReference>
<dbReference type="AlphaFoldDB" id="A0A4Q4KJ20"/>
<name>A0A4Q4KJ20_9FLAO</name>
<evidence type="ECO:0000259" key="8">
    <source>
        <dbReference type="PROSITE" id="PS51790"/>
    </source>
</evidence>
<sequence>MKFISKNIAVLLFAFTFLSCTSDSDEISISAGNIENEVIALEASSNDRTTEYLSKDDTIKKISKTDEEWKKQLTEEQYHVSREAGTERAFTGKYWDNKAEGTYTCVGCNLPLFSSSTKFKSGTGWPSFYVPLNEEVVTEVTDNSGGWTRVEVVCTRCDGHLGHVFKDGPKPTGLRYCLNSAALNFEKK</sequence>
<keyword evidence="10" id="KW-1185">Reference proteome</keyword>
<evidence type="ECO:0000256" key="5">
    <source>
        <dbReference type="ARBA" id="ARBA00048488"/>
    </source>
</evidence>
<evidence type="ECO:0000256" key="2">
    <source>
        <dbReference type="ARBA" id="ARBA00022723"/>
    </source>
</evidence>
<gene>
    <name evidence="6 9" type="primary">msrB</name>
    <name evidence="9" type="ORF">ERX46_12755</name>
</gene>
<dbReference type="Pfam" id="PF01641">
    <property type="entry name" value="SelR"/>
    <property type="match status" value="1"/>
</dbReference>
<dbReference type="OrthoDB" id="4174719at2"/>
<dbReference type="InterPro" id="IPR011057">
    <property type="entry name" value="Mss4-like_sf"/>
</dbReference>
<comment type="similarity">
    <text evidence="1 6">Belongs to the MsrB Met sulfoxide reductase family.</text>
</comment>
<dbReference type="GO" id="GO:0006979">
    <property type="term" value="P:response to oxidative stress"/>
    <property type="evidence" value="ECO:0007669"/>
    <property type="project" value="InterPro"/>
</dbReference>
<evidence type="ECO:0000256" key="3">
    <source>
        <dbReference type="ARBA" id="ARBA00022833"/>
    </source>
</evidence>
<protein>
    <recommendedName>
        <fullName evidence="6">Peptide methionine sulfoxide reductase MsrB</fullName>
        <ecNumber evidence="6">1.8.4.12</ecNumber>
    </recommendedName>
    <alternativeName>
        <fullName evidence="6">Peptide-methionine (R)-S-oxide reductase</fullName>
    </alternativeName>
</protein>
<keyword evidence="7" id="KW-0732">Signal</keyword>
<keyword evidence="2 6" id="KW-0479">Metal-binding</keyword>
<feature type="binding site" evidence="6">
    <location>
        <position position="105"/>
    </location>
    <ligand>
        <name>Zn(2+)</name>
        <dbReference type="ChEBI" id="CHEBI:29105"/>
    </ligand>
</feature>
<comment type="cofactor">
    <cofactor evidence="6">
        <name>Zn(2+)</name>
        <dbReference type="ChEBI" id="CHEBI:29105"/>
    </cofactor>
    <text evidence="6">Binds 1 zinc ion per subunit. The zinc ion is important for the structural integrity of the protein.</text>
</comment>
<reference evidence="9 10" key="1">
    <citation type="submission" date="2019-02" db="EMBL/GenBank/DDBJ databases">
        <title>Genome sequence of the sea-ice species Brumimicrobium glaciale.</title>
        <authorList>
            <person name="Bowman J.P."/>
        </authorList>
    </citation>
    <scope>NUCLEOTIDE SEQUENCE [LARGE SCALE GENOMIC DNA]</scope>
    <source>
        <strain evidence="9 10">IC156</strain>
    </source>
</reference>
<dbReference type="GO" id="GO:0033743">
    <property type="term" value="F:peptide-methionine (R)-S-oxide reductase activity"/>
    <property type="evidence" value="ECO:0007669"/>
    <property type="project" value="UniProtKB-UniRule"/>
</dbReference>
<proteinExistence type="inferred from homology"/>
<dbReference type="PROSITE" id="PS51257">
    <property type="entry name" value="PROKAR_LIPOPROTEIN"/>
    <property type="match status" value="1"/>
</dbReference>
<comment type="caution">
    <text evidence="9">The sequence shown here is derived from an EMBL/GenBank/DDBJ whole genome shotgun (WGS) entry which is preliminary data.</text>
</comment>
<dbReference type="InterPro" id="IPR002579">
    <property type="entry name" value="Met_Sox_Rdtase_MsrB_dom"/>
</dbReference>
<dbReference type="HAMAP" id="MF_01400">
    <property type="entry name" value="MsrB"/>
    <property type="match status" value="1"/>
</dbReference>
<dbReference type="PANTHER" id="PTHR10173:SF52">
    <property type="entry name" value="METHIONINE-R-SULFOXIDE REDUCTASE B1"/>
    <property type="match status" value="1"/>
</dbReference>
<dbReference type="InterPro" id="IPR028427">
    <property type="entry name" value="Met_Sox_Rdtase_MsrB"/>
</dbReference>
<dbReference type="GO" id="GO:0005737">
    <property type="term" value="C:cytoplasm"/>
    <property type="evidence" value="ECO:0007669"/>
    <property type="project" value="TreeGrafter"/>
</dbReference>
<comment type="catalytic activity">
    <reaction evidence="5 6">
        <text>L-methionyl-[protein] + [thioredoxin]-disulfide + H2O = L-methionyl-(R)-S-oxide-[protein] + [thioredoxin]-dithiol</text>
        <dbReference type="Rhea" id="RHEA:24164"/>
        <dbReference type="Rhea" id="RHEA-COMP:10698"/>
        <dbReference type="Rhea" id="RHEA-COMP:10700"/>
        <dbReference type="Rhea" id="RHEA-COMP:12313"/>
        <dbReference type="Rhea" id="RHEA-COMP:12314"/>
        <dbReference type="ChEBI" id="CHEBI:15377"/>
        <dbReference type="ChEBI" id="CHEBI:16044"/>
        <dbReference type="ChEBI" id="CHEBI:29950"/>
        <dbReference type="ChEBI" id="CHEBI:45764"/>
        <dbReference type="ChEBI" id="CHEBI:50058"/>
        <dbReference type="EC" id="1.8.4.12"/>
    </reaction>
</comment>
<feature type="signal peptide" evidence="7">
    <location>
        <begin position="1"/>
        <end position="22"/>
    </location>
</feature>
<feature type="binding site" evidence="6">
    <location>
        <position position="157"/>
    </location>
    <ligand>
        <name>Zn(2+)</name>
        <dbReference type="ChEBI" id="CHEBI:29105"/>
    </ligand>
</feature>
<dbReference type="SUPFAM" id="SSF51316">
    <property type="entry name" value="Mss4-like"/>
    <property type="match status" value="1"/>
</dbReference>
<dbReference type="NCBIfam" id="TIGR00357">
    <property type="entry name" value="peptide-methionine (R)-S-oxide reductase MsrB"/>
    <property type="match status" value="1"/>
</dbReference>
<feature type="binding site" evidence="6">
    <location>
        <position position="108"/>
    </location>
    <ligand>
        <name>Zn(2+)</name>
        <dbReference type="ChEBI" id="CHEBI:29105"/>
    </ligand>
</feature>
<feature type="binding site" evidence="6">
    <location>
        <position position="154"/>
    </location>
    <ligand>
        <name>Zn(2+)</name>
        <dbReference type="ChEBI" id="CHEBI:29105"/>
    </ligand>
</feature>
<evidence type="ECO:0000256" key="4">
    <source>
        <dbReference type="ARBA" id="ARBA00023002"/>
    </source>
</evidence>
<dbReference type="EMBL" id="SETE01000005">
    <property type="protein sequence ID" value="RYM32918.1"/>
    <property type="molecule type" value="Genomic_DNA"/>
</dbReference>
<dbReference type="Proteomes" id="UP000293952">
    <property type="component" value="Unassembled WGS sequence"/>
</dbReference>
<feature type="chain" id="PRO_5020430799" description="Peptide methionine sulfoxide reductase MsrB" evidence="7">
    <location>
        <begin position="23"/>
        <end position="188"/>
    </location>
</feature>
<dbReference type="PANTHER" id="PTHR10173">
    <property type="entry name" value="METHIONINE SULFOXIDE REDUCTASE"/>
    <property type="match status" value="1"/>
</dbReference>
<keyword evidence="3 6" id="KW-0862">Zinc</keyword>
<dbReference type="EC" id="1.8.4.12" evidence="6"/>
<dbReference type="PROSITE" id="PS51790">
    <property type="entry name" value="MSRB"/>
    <property type="match status" value="1"/>
</dbReference>
<evidence type="ECO:0000256" key="6">
    <source>
        <dbReference type="HAMAP-Rule" id="MF_01400"/>
    </source>
</evidence>
<evidence type="ECO:0000256" key="7">
    <source>
        <dbReference type="SAM" id="SignalP"/>
    </source>
</evidence>
<feature type="active site" description="Nucleophile" evidence="6">
    <location>
        <position position="177"/>
    </location>
</feature>
<accession>A0A4Q4KJ20</accession>
<keyword evidence="4 6" id="KW-0560">Oxidoreductase</keyword>
<feature type="domain" description="MsrB" evidence="8">
    <location>
        <begin position="66"/>
        <end position="188"/>
    </location>
</feature>
<evidence type="ECO:0000313" key="10">
    <source>
        <dbReference type="Proteomes" id="UP000293952"/>
    </source>
</evidence>
<dbReference type="GO" id="GO:0030091">
    <property type="term" value="P:protein repair"/>
    <property type="evidence" value="ECO:0007669"/>
    <property type="project" value="InterPro"/>
</dbReference>
<organism evidence="9 10">
    <name type="scientific">Brumimicrobium glaciale</name>
    <dbReference type="NCBI Taxonomy" id="200475"/>
    <lineage>
        <taxon>Bacteria</taxon>
        <taxon>Pseudomonadati</taxon>
        <taxon>Bacteroidota</taxon>
        <taxon>Flavobacteriia</taxon>
        <taxon>Flavobacteriales</taxon>
        <taxon>Crocinitomicaceae</taxon>
        <taxon>Brumimicrobium</taxon>
    </lineage>
</organism>
<dbReference type="Gene3D" id="2.170.150.20">
    <property type="entry name" value="Peptide methionine sulfoxide reductase"/>
    <property type="match status" value="1"/>
</dbReference>
<dbReference type="FunFam" id="2.170.150.20:FF:000001">
    <property type="entry name" value="Peptide methionine sulfoxide reductase MsrB"/>
    <property type="match status" value="1"/>
</dbReference>
<evidence type="ECO:0000256" key="1">
    <source>
        <dbReference type="ARBA" id="ARBA00007174"/>
    </source>
</evidence>